<comment type="subcellular location">
    <subcellularLocation>
        <location evidence="2">Cell projection</location>
    </subcellularLocation>
    <subcellularLocation>
        <location evidence="1">Cytoplasm</location>
        <location evidence="1">Cytoskeleton</location>
    </subcellularLocation>
</comment>
<keyword evidence="7 12" id="KW-0518">Myosin</keyword>
<dbReference type="Gene3D" id="3.30.505.10">
    <property type="entry name" value="SH2 domain"/>
    <property type="match status" value="1"/>
</dbReference>
<dbReference type="Gene3D" id="1.20.120.720">
    <property type="entry name" value="Myosin VI head, motor domain, U50 subdomain"/>
    <property type="match status" value="1"/>
</dbReference>
<sequence length="1083" mass="123038">MEYPALGEVVDLTELPKLDEKVLLNELKARYAKDKIYTYIGDILVAVNPFRDLGIYGKDASDKYKMSKRASHPPHIYAVADATYQAMMGHSGNDPNNQCILISGESGAGKTESTKLIIRQLIELCKGNTQLEQQILQVNPLLEAFGNAMTLMNDNSSRFGKYIQLKFKHGNVMGAKISEYLLEKSRLVRQSRGEENFHIFYYMLAGLSQEQKQKYSLGPADSYRYLSNGAQCLKKHAERLSMAYEEVVNHMDLVGFNADEQEDLFVILSGVLNLGNVTFEMNDHEAAFVTDKTKVQAAASLLGVEAKDLEEVLTFTETFARGESIRRNYTTEQAEDSRDATAKAIYGRMFGWIVNKINQLLAPKEILGPEAMEIDILDIFGFEHFERNSFEQACINLANEQLHFFFNKHIFFMEQEEYKREGVDWTEIKFVDNQPLLDLFIAKPIGLIALLDEESQFPKATDSTFVQKLNKNLQGNKYFIKSPNAKSDLFTIAHYAGKVEYSASRWLEKNRDTIPAGVLELLQRSKNHLLQLVFKAAFTRTGTLALQNRSSKKRTTRLKKGTPDPVTSKRKLTVGTQFKNSLQVLMERMSVATPHFVRCIKPNNDKLPKAFDDAYVNAQLLYTGMLETTKIRREGYAYRPLFSDFIERYDILLRQPRKDDDKAACLQILQTAGLNGYHLGKTKVFMKLHHIESLAVKLEEISLVAVVIQKVIRGFLGRRYVKKKQAEALQQAERVQQLLHEIEKLGIQGYEGQQKIGEPLPEGYFNEAVYDEPAGDYGFPPPPPPLTEDQITDTTNEETAGTGSDTDDEVLEDEFVPVKTTGMTKYGPAGTKQASMRWFRATQYDKLRQPHGGFAPWFHGIITRRQSEELLRGKQIGCFLVRVGESRFGYSLSFKSENRCRHYMVDQTASGKYVIVGEPKVHKTLNDLVAYHQKHCISNWSGLLTVPCGQAPGECDYQELVDPTTNHSYEGMYFELEPEKKHYQISFDKERKSKGTARLFSDSFDVITEVGRSKGSVGPPLPDRHYSYATALEAERGKMGGRPLPQKPPEEAYLRLIQDQELQQQETGRKRMSTTRSKLPSHK</sequence>
<dbReference type="InterPro" id="IPR027417">
    <property type="entry name" value="P-loop_NTPase"/>
</dbReference>
<evidence type="ECO:0000313" key="17">
    <source>
        <dbReference type="RefSeq" id="XP_013394775.1"/>
    </source>
</evidence>
<name>A0A1S3I936_LINAN</name>
<dbReference type="GO" id="GO:0042995">
    <property type="term" value="C:cell projection"/>
    <property type="evidence" value="ECO:0007669"/>
    <property type="project" value="UniProtKB-SubCell"/>
</dbReference>
<feature type="compositionally biased region" description="Polar residues" evidence="13">
    <location>
        <begin position="1074"/>
        <end position="1083"/>
    </location>
</feature>
<feature type="region of interest" description="Actin-binding" evidence="12">
    <location>
        <begin position="582"/>
        <end position="604"/>
    </location>
</feature>
<feature type="binding site" evidence="12">
    <location>
        <begin position="104"/>
        <end position="111"/>
    </location>
    <ligand>
        <name>ATP</name>
        <dbReference type="ChEBI" id="CHEBI:30616"/>
    </ligand>
</feature>
<dbReference type="GO" id="GO:0000146">
    <property type="term" value="F:microfilament motor activity"/>
    <property type="evidence" value="ECO:0007669"/>
    <property type="project" value="TreeGrafter"/>
</dbReference>
<dbReference type="PRINTS" id="PR00193">
    <property type="entry name" value="MYOSINHEAVY"/>
</dbReference>
<keyword evidence="4" id="KW-0677">Repeat</keyword>
<dbReference type="InterPro" id="IPR001609">
    <property type="entry name" value="Myosin_head_motor_dom-like"/>
</dbReference>
<dbReference type="RefSeq" id="XP_013394775.1">
    <property type="nucleotide sequence ID" value="XM_013539321.2"/>
</dbReference>
<feature type="region of interest" description="Disordered" evidence="13">
    <location>
        <begin position="549"/>
        <end position="568"/>
    </location>
</feature>
<dbReference type="GO" id="GO:0030832">
    <property type="term" value="P:regulation of actin filament length"/>
    <property type="evidence" value="ECO:0007669"/>
    <property type="project" value="TreeGrafter"/>
</dbReference>
<evidence type="ECO:0000256" key="11">
    <source>
        <dbReference type="PROSITE-ProRule" id="PRU00191"/>
    </source>
</evidence>
<evidence type="ECO:0000256" key="1">
    <source>
        <dbReference type="ARBA" id="ARBA00004245"/>
    </source>
</evidence>
<organism evidence="16 17">
    <name type="scientific">Lingula anatina</name>
    <name type="common">Brachiopod</name>
    <name type="synonym">Lingula unguis</name>
    <dbReference type="NCBI Taxonomy" id="7574"/>
    <lineage>
        <taxon>Eukaryota</taxon>
        <taxon>Metazoa</taxon>
        <taxon>Spiralia</taxon>
        <taxon>Lophotrochozoa</taxon>
        <taxon>Brachiopoda</taxon>
        <taxon>Linguliformea</taxon>
        <taxon>Lingulata</taxon>
        <taxon>Lingulida</taxon>
        <taxon>Linguloidea</taxon>
        <taxon>Lingulidae</taxon>
        <taxon>Lingula</taxon>
    </lineage>
</organism>
<keyword evidence="12" id="KW-0009">Actin-binding</keyword>
<dbReference type="PANTHER" id="PTHR46256:SF5">
    <property type="entry name" value="MYOSIN-IIIB-LIKE"/>
    <property type="match status" value="1"/>
</dbReference>
<dbReference type="InterPro" id="IPR052409">
    <property type="entry name" value="Myosin-III_kinase_activity"/>
</dbReference>
<dbReference type="STRING" id="7574.A0A1S3I936"/>
<evidence type="ECO:0000256" key="3">
    <source>
        <dbReference type="ARBA" id="ARBA00022490"/>
    </source>
</evidence>
<evidence type="ECO:0000256" key="6">
    <source>
        <dbReference type="ARBA" id="ARBA00022840"/>
    </source>
</evidence>
<protein>
    <submittedName>
        <fullName evidence="17">Myosin-IIIb isoform X1</fullName>
    </submittedName>
</protein>
<evidence type="ECO:0000256" key="2">
    <source>
        <dbReference type="ARBA" id="ARBA00004316"/>
    </source>
</evidence>
<dbReference type="OrthoDB" id="6108017at2759"/>
<feature type="region of interest" description="Disordered" evidence="13">
    <location>
        <begin position="1035"/>
        <end position="1083"/>
    </location>
</feature>
<keyword evidence="5 12" id="KW-0547">Nucleotide-binding</keyword>
<feature type="compositionally biased region" description="Basic residues" evidence="13">
    <location>
        <begin position="550"/>
        <end position="560"/>
    </location>
</feature>
<dbReference type="GO" id="GO:0004674">
    <property type="term" value="F:protein serine/threonine kinase activity"/>
    <property type="evidence" value="ECO:0007669"/>
    <property type="project" value="TreeGrafter"/>
</dbReference>
<evidence type="ECO:0000256" key="7">
    <source>
        <dbReference type="ARBA" id="ARBA00023123"/>
    </source>
</evidence>
<dbReference type="Pfam" id="PF00017">
    <property type="entry name" value="SH2"/>
    <property type="match status" value="1"/>
</dbReference>
<dbReference type="Proteomes" id="UP000085678">
    <property type="component" value="Unplaced"/>
</dbReference>
<dbReference type="SMART" id="SM00252">
    <property type="entry name" value="SH2"/>
    <property type="match status" value="1"/>
</dbReference>
<dbReference type="Gene3D" id="3.40.850.10">
    <property type="entry name" value="Kinesin motor domain"/>
    <property type="match status" value="1"/>
</dbReference>
<evidence type="ECO:0000256" key="12">
    <source>
        <dbReference type="PROSITE-ProRule" id="PRU00782"/>
    </source>
</evidence>
<evidence type="ECO:0000313" key="16">
    <source>
        <dbReference type="Proteomes" id="UP000085678"/>
    </source>
</evidence>
<gene>
    <name evidence="17" type="primary">LOC106162151</name>
</gene>
<dbReference type="KEGG" id="lak:106162151"/>
<keyword evidence="6 12" id="KW-0067">ATP-binding</keyword>
<evidence type="ECO:0000256" key="13">
    <source>
        <dbReference type="SAM" id="MobiDB-lite"/>
    </source>
</evidence>
<proteinExistence type="inferred from homology"/>
<dbReference type="Gene3D" id="1.10.10.820">
    <property type="match status" value="1"/>
</dbReference>
<keyword evidence="16" id="KW-1185">Reference proteome</keyword>
<evidence type="ECO:0000256" key="10">
    <source>
        <dbReference type="ARBA" id="ARBA00023273"/>
    </source>
</evidence>
<feature type="domain" description="SH2" evidence="14">
    <location>
        <begin position="857"/>
        <end position="948"/>
    </location>
</feature>
<evidence type="ECO:0000259" key="14">
    <source>
        <dbReference type="PROSITE" id="PS50001"/>
    </source>
</evidence>
<evidence type="ECO:0000256" key="5">
    <source>
        <dbReference type="ARBA" id="ARBA00022741"/>
    </source>
</evidence>
<dbReference type="SMART" id="SM00242">
    <property type="entry name" value="MYSc"/>
    <property type="match status" value="1"/>
</dbReference>
<dbReference type="PROSITE" id="PS51456">
    <property type="entry name" value="MYOSIN_MOTOR"/>
    <property type="match status" value="1"/>
</dbReference>
<dbReference type="Gene3D" id="1.20.58.530">
    <property type="match status" value="1"/>
</dbReference>
<dbReference type="InterPro" id="IPR000980">
    <property type="entry name" value="SH2"/>
</dbReference>
<dbReference type="Pfam" id="PF00063">
    <property type="entry name" value="Myosin_head"/>
    <property type="match status" value="1"/>
</dbReference>
<keyword evidence="11" id="KW-0727">SH2 domain</keyword>
<keyword evidence="8 12" id="KW-0505">Motor protein</keyword>
<evidence type="ECO:0000256" key="4">
    <source>
        <dbReference type="ARBA" id="ARBA00022737"/>
    </source>
</evidence>
<dbReference type="InParanoid" id="A0A1S3I936"/>
<dbReference type="SUPFAM" id="SSF55550">
    <property type="entry name" value="SH2 domain"/>
    <property type="match status" value="1"/>
</dbReference>
<keyword evidence="10" id="KW-0966">Cell projection</keyword>
<dbReference type="AlphaFoldDB" id="A0A1S3I936"/>
<feature type="compositionally biased region" description="Polar residues" evidence="13">
    <location>
        <begin position="792"/>
        <end position="804"/>
    </location>
</feature>
<dbReference type="PANTHER" id="PTHR46256">
    <property type="entry name" value="AGAP011099-PA"/>
    <property type="match status" value="1"/>
</dbReference>
<dbReference type="GO" id="GO:0005524">
    <property type="term" value="F:ATP binding"/>
    <property type="evidence" value="ECO:0007669"/>
    <property type="project" value="UniProtKB-UniRule"/>
</dbReference>
<keyword evidence="9" id="KW-0206">Cytoskeleton</keyword>
<dbReference type="Gene3D" id="1.20.5.4820">
    <property type="match status" value="1"/>
</dbReference>
<dbReference type="PROSITE" id="PS50001">
    <property type="entry name" value="SH2"/>
    <property type="match status" value="1"/>
</dbReference>
<feature type="domain" description="Myosin motor" evidence="15">
    <location>
        <begin position="7"/>
        <end position="699"/>
    </location>
</feature>
<dbReference type="InterPro" id="IPR036961">
    <property type="entry name" value="Kinesin_motor_dom_sf"/>
</dbReference>
<dbReference type="SUPFAM" id="SSF52540">
    <property type="entry name" value="P-loop containing nucleoside triphosphate hydrolases"/>
    <property type="match status" value="1"/>
</dbReference>
<evidence type="ECO:0000256" key="8">
    <source>
        <dbReference type="ARBA" id="ARBA00023175"/>
    </source>
</evidence>
<feature type="region of interest" description="Disordered" evidence="13">
    <location>
        <begin position="773"/>
        <end position="807"/>
    </location>
</feature>
<dbReference type="GeneID" id="106162151"/>
<dbReference type="InterPro" id="IPR036860">
    <property type="entry name" value="SH2_dom_sf"/>
</dbReference>
<reference evidence="17" key="1">
    <citation type="submission" date="2025-08" db="UniProtKB">
        <authorList>
            <consortium name="RefSeq"/>
        </authorList>
    </citation>
    <scope>IDENTIFICATION</scope>
    <source>
        <tissue evidence="17">Gonads</tissue>
    </source>
</reference>
<accession>A0A1S3I936</accession>
<evidence type="ECO:0000256" key="9">
    <source>
        <dbReference type="ARBA" id="ARBA00023212"/>
    </source>
</evidence>
<dbReference type="GO" id="GO:0016459">
    <property type="term" value="C:myosin complex"/>
    <property type="evidence" value="ECO:0007669"/>
    <property type="project" value="UniProtKB-KW"/>
</dbReference>
<keyword evidence="3" id="KW-0963">Cytoplasm</keyword>
<evidence type="ECO:0000259" key="15">
    <source>
        <dbReference type="PROSITE" id="PS51456"/>
    </source>
</evidence>
<dbReference type="GO" id="GO:0003779">
    <property type="term" value="F:actin binding"/>
    <property type="evidence" value="ECO:0007669"/>
    <property type="project" value="UniProtKB-KW"/>
</dbReference>
<comment type="similarity">
    <text evidence="12">Belongs to the TRAFAC class myosin-kinesin ATPase superfamily. Myosin family.</text>
</comment>
<dbReference type="PROSITE" id="PS50096">
    <property type="entry name" value="IQ"/>
    <property type="match status" value="1"/>
</dbReference>